<dbReference type="Pfam" id="PF00249">
    <property type="entry name" value="Myb_DNA-binding"/>
    <property type="match status" value="1"/>
</dbReference>
<protein>
    <submittedName>
        <fullName evidence="6">Uncharacterized protein</fullName>
    </submittedName>
</protein>
<dbReference type="PROSITE" id="PS51294">
    <property type="entry name" value="HTH_MYB"/>
    <property type="match status" value="1"/>
</dbReference>
<sequence length="134" mass="15481">MVRTPCCKEEGIRKGAWTPEEDQRLIAYVQLHGESGWRTLPEKAGLKRCGKSCRLRWANYLKPDIKRGEFTPEENDTIIKLHALMELRDILSYGGADAGDVKDLPEFNVTDGMEFLGSWNVEDDLDLENYYWVR</sequence>
<keyword evidence="7" id="KW-1185">Reference proteome</keyword>
<feature type="domain" description="Myb-like" evidence="4">
    <location>
        <begin position="9"/>
        <end position="61"/>
    </location>
</feature>
<dbReference type="Gene3D" id="1.10.10.60">
    <property type="entry name" value="Homeodomain-like"/>
    <property type="match status" value="1"/>
</dbReference>
<dbReference type="EMBL" id="JADBGQ010000002">
    <property type="protein sequence ID" value="KAG5412176.1"/>
    <property type="molecule type" value="Genomic_DNA"/>
</dbReference>
<evidence type="ECO:0000259" key="4">
    <source>
        <dbReference type="PROSITE" id="PS50090"/>
    </source>
</evidence>
<keyword evidence="3" id="KW-0539">Nucleus</keyword>
<organism evidence="6 7">
    <name type="scientific">Brassica rapa subsp. trilocularis</name>
    <dbReference type="NCBI Taxonomy" id="1813537"/>
    <lineage>
        <taxon>Eukaryota</taxon>
        <taxon>Viridiplantae</taxon>
        <taxon>Streptophyta</taxon>
        <taxon>Embryophyta</taxon>
        <taxon>Tracheophyta</taxon>
        <taxon>Spermatophyta</taxon>
        <taxon>Magnoliopsida</taxon>
        <taxon>eudicotyledons</taxon>
        <taxon>Gunneridae</taxon>
        <taxon>Pentapetalae</taxon>
        <taxon>rosids</taxon>
        <taxon>malvids</taxon>
        <taxon>Brassicales</taxon>
        <taxon>Brassicaceae</taxon>
        <taxon>Brassiceae</taxon>
        <taxon>Brassica</taxon>
    </lineage>
</organism>
<evidence type="ECO:0000256" key="2">
    <source>
        <dbReference type="ARBA" id="ARBA00023125"/>
    </source>
</evidence>
<evidence type="ECO:0000256" key="1">
    <source>
        <dbReference type="ARBA" id="ARBA00004123"/>
    </source>
</evidence>
<name>A0ABQ7NPV2_BRACM</name>
<evidence type="ECO:0000259" key="5">
    <source>
        <dbReference type="PROSITE" id="PS51294"/>
    </source>
</evidence>
<dbReference type="InterPro" id="IPR001005">
    <property type="entry name" value="SANT/Myb"/>
</dbReference>
<reference evidence="6 7" key="1">
    <citation type="submission" date="2021-03" db="EMBL/GenBank/DDBJ databases">
        <authorList>
            <person name="King G.J."/>
            <person name="Bancroft I."/>
            <person name="Baten A."/>
            <person name="Bloomfield J."/>
            <person name="Borpatragohain P."/>
            <person name="He Z."/>
            <person name="Irish N."/>
            <person name="Irwin J."/>
            <person name="Liu K."/>
            <person name="Mauleon R.P."/>
            <person name="Moore J."/>
            <person name="Morris R."/>
            <person name="Ostergaard L."/>
            <person name="Wang B."/>
            <person name="Wells R."/>
        </authorList>
    </citation>
    <scope>NUCLEOTIDE SEQUENCE [LARGE SCALE GENOMIC DNA]</scope>
    <source>
        <strain evidence="6">R-o-18</strain>
        <tissue evidence="6">Leaf</tissue>
    </source>
</reference>
<accession>A0ABQ7NPV2</accession>
<dbReference type="CDD" id="cd00167">
    <property type="entry name" value="SANT"/>
    <property type="match status" value="1"/>
</dbReference>
<proteinExistence type="predicted"/>
<evidence type="ECO:0000256" key="3">
    <source>
        <dbReference type="ARBA" id="ARBA00023242"/>
    </source>
</evidence>
<dbReference type="InterPro" id="IPR015495">
    <property type="entry name" value="Myb_TF_plants"/>
</dbReference>
<evidence type="ECO:0000313" key="7">
    <source>
        <dbReference type="Proteomes" id="UP000823674"/>
    </source>
</evidence>
<evidence type="ECO:0000313" key="6">
    <source>
        <dbReference type="EMBL" id="KAG5412176.1"/>
    </source>
</evidence>
<dbReference type="PANTHER" id="PTHR10641:SF1328">
    <property type="entry name" value="TRANSCRIPTION FACTOR MYB34"/>
    <property type="match status" value="1"/>
</dbReference>
<keyword evidence="2" id="KW-0238">DNA-binding</keyword>
<dbReference type="SUPFAM" id="SSF46689">
    <property type="entry name" value="Homeodomain-like"/>
    <property type="match status" value="1"/>
</dbReference>
<comment type="caution">
    <text evidence="6">The sequence shown here is derived from an EMBL/GenBank/DDBJ whole genome shotgun (WGS) entry which is preliminary data.</text>
</comment>
<dbReference type="InterPro" id="IPR017930">
    <property type="entry name" value="Myb_dom"/>
</dbReference>
<dbReference type="Proteomes" id="UP000823674">
    <property type="component" value="Chromosome A02"/>
</dbReference>
<comment type="subcellular location">
    <subcellularLocation>
        <location evidence="1">Nucleus</location>
    </subcellularLocation>
</comment>
<dbReference type="SMART" id="SM00717">
    <property type="entry name" value="SANT"/>
    <property type="match status" value="1"/>
</dbReference>
<gene>
    <name evidence="6" type="primary">A02g512570.1_BraROA</name>
    <name evidence="6" type="ORF">IGI04_008495</name>
</gene>
<dbReference type="InterPro" id="IPR009057">
    <property type="entry name" value="Homeodomain-like_sf"/>
</dbReference>
<dbReference type="PANTHER" id="PTHR10641">
    <property type="entry name" value="MYB FAMILY TRANSCRIPTION FACTOR"/>
    <property type="match status" value="1"/>
</dbReference>
<feature type="domain" description="HTH myb-type" evidence="5">
    <location>
        <begin position="9"/>
        <end position="65"/>
    </location>
</feature>
<dbReference type="PROSITE" id="PS50090">
    <property type="entry name" value="MYB_LIKE"/>
    <property type="match status" value="1"/>
</dbReference>